<sequence>MAEFITVHLPDGGRSSVTGDLTYPPEAIMDLVCDRTGLCRALPASLAHVTSAGASLWLDPALPIGEQGVTREALKDGSSRLEVQLMITALPLSLADPIAAAGQDEYTEAEILGFEEGDATYDFSRDTRGCDLVYKHLEAAVLASKIPVPESISVRLAALSVASSLGTSAIAHRPGYLAKTDINSLIPKRISMLHGRDYWEQRILAVFSTLSLSSTMEARLSYIATCGQYPYFGFLSCAIMADPVLKRNKKNQDTDLSLLVAKDGVALYKGERARAYWYVAASVVESITYIPERGCIEIDVTEGPRTGVQVFPVSVRTPLVAPKVKKGEEPLPAPEYEGTPTDAGYAHFVSIASAFLKGEKQSAHNLALPPRSLSLVSTSRSQVLKAFYVNLSASLSVEVCTPFLEMLNTVTDI</sequence>
<proteinExistence type="predicted"/>
<gene>
    <name evidence="2" type="ORF">KIPB_007914</name>
</gene>
<dbReference type="EMBL" id="BDIP01002329">
    <property type="protein sequence ID" value="GIQ86124.1"/>
    <property type="molecule type" value="Genomic_DNA"/>
</dbReference>
<dbReference type="InterPro" id="IPR000299">
    <property type="entry name" value="FERM_domain"/>
</dbReference>
<feature type="domain" description="FERM" evidence="1">
    <location>
        <begin position="3"/>
        <end position="413"/>
    </location>
</feature>
<evidence type="ECO:0000259" key="1">
    <source>
        <dbReference type="PROSITE" id="PS50057"/>
    </source>
</evidence>
<dbReference type="PROSITE" id="PS50057">
    <property type="entry name" value="FERM_3"/>
    <property type="match status" value="1"/>
</dbReference>
<protein>
    <recommendedName>
        <fullName evidence="1">FERM domain-containing protein</fullName>
    </recommendedName>
</protein>
<dbReference type="InterPro" id="IPR019748">
    <property type="entry name" value="FERM_central"/>
</dbReference>
<dbReference type="AlphaFoldDB" id="A0A9K3CZ97"/>
<dbReference type="InterPro" id="IPR035963">
    <property type="entry name" value="FERM_2"/>
</dbReference>
<organism evidence="2 3">
    <name type="scientific">Kipferlia bialata</name>
    <dbReference type="NCBI Taxonomy" id="797122"/>
    <lineage>
        <taxon>Eukaryota</taxon>
        <taxon>Metamonada</taxon>
        <taxon>Carpediemonas-like organisms</taxon>
        <taxon>Kipferlia</taxon>
    </lineage>
</organism>
<dbReference type="Gene3D" id="1.20.80.10">
    <property type="match status" value="1"/>
</dbReference>
<keyword evidence="3" id="KW-1185">Reference proteome</keyword>
<dbReference type="Pfam" id="PF00373">
    <property type="entry name" value="FERM_M"/>
    <property type="match status" value="1"/>
</dbReference>
<dbReference type="SUPFAM" id="SSF47031">
    <property type="entry name" value="Second domain of FERM"/>
    <property type="match status" value="1"/>
</dbReference>
<dbReference type="CDD" id="cd14473">
    <property type="entry name" value="FERM_B-lobe"/>
    <property type="match status" value="1"/>
</dbReference>
<comment type="caution">
    <text evidence="2">The sequence shown here is derived from an EMBL/GenBank/DDBJ whole genome shotgun (WGS) entry which is preliminary data.</text>
</comment>
<evidence type="ECO:0000313" key="2">
    <source>
        <dbReference type="EMBL" id="GIQ86124.1"/>
    </source>
</evidence>
<evidence type="ECO:0000313" key="3">
    <source>
        <dbReference type="Proteomes" id="UP000265618"/>
    </source>
</evidence>
<dbReference type="Proteomes" id="UP000265618">
    <property type="component" value="Unassembled WGS sequence"/>
</dbReference>
<accession>A0A9K3CZ97</accession>
<name>A0A9K3CZ97_9EUKA</name>
<reference evidence="2 3" key="1">
    <citation type="journal article" date="2018" name="PLoS ONE">
        <title>The draft genome of Kipferlia bialata reveals reductive genome evolution in fornicate parasites.</title>
        <authorList>
            <person name="Tanifuji G."/>
            <person name="Takabayashi S."/>
            <person name="Kume K."/>
            <person name="Takagi M."/>
            <person name="Nakayama T."/>
            <person name="Kamikawa R."/>
            <person name="Inagaki Y."/>
            <person name="Hashimoto T."/>
        </authorList>
    </citation>
    <scope>NUCLEOTIDE SEQUENCE [LARGE SCALE GENOMIC DNA]</scope>
    <source>
        <strain evidence="2">NY0173</strain>
    </source>
</reference>
<dbReference type="InterPro" id="IPR014352">
    <property type="entry name" value="FERM/acyl-CoA-bd_prot_sf"/>
</dbReference>